<evidence type="ECO:0000256" key="1">
    <source>
        <dbReference type="ARBA" id="ARBA00010617"/>
    </source>
</evidence>
<name>A0A1E1XGG3_9ACAR</name>
<dbReference type="SUPFAM" id="SSF48264">
    <property type="entry name" value="Cytochrome P450"/>
    <property type="match status" value="1"/>
</dbReference>
<dbReference type="PRINTS" id="PR00463">
    <property type="entry name" value="EP450I"/>
</dbReference>
<comment type="similarity">
    <text evidence="1">Belongs to the cytochrome P450 family.</text>
</comment>
<dbReference type="Pfam" id="PF00067">
    <property type="entry name" value="p450"/>
    <property type="match status" value="1"/>
</dbReference>
<dbReference type="AlphaFoldDB" id="A0A1E1XGG3"/>
<dbReference type="GO" id="GO:0020037">
    <property type="term" value="F:heme binding"/>
    <property type="evidence" value="ECO:0007669"/>
    <property type="project" value="InterPro"/>
</dbReference>
<protein>
    <submittedName>
        <fullName evidence="5">Putative cytochrome</fullName>
    </submittedName>
</protein>
<proteinExistence type="evidence at transcript level"/>
<organism evidence="5">
    <name type="scientific">Amblyomma aureolatum</name>
    <dbReference type="NCBI Taxonomy" id="187763"/>
    <lineage>
        <taxon>Eukaryota</taxon>
        <taxon>Metazoa</taxon>
        <taxon>Ecdysozoa</taxon>
        <taxon>Arthropoda</taxon>
        <taxon>Chelicerata</taxon>
        <taxon>Arachnida</taxon>
        <taxon>Acari</taxon>
        <taxon>Parasitiformes</taxon>
        <taxon>Ixodida</taxon>
        <taxon>Ixodoidea</taxon>
        <taxon>Ixodidae</taxon>
        <taxon>Amblyomminae</taxon>
        <taxon>Amblyomma</taxon>
    </lineage>
</organism>
<keyword evidence="4" id="KW-0472">Membrane</keyword>
<keyword evidence="3" id="KW-0408">Iron</keyword>
<evidence type="ECO:0000256" key="4">
    <source>
        <dbReference type="SAM" id="Phobius"/>
    </source>
</evidence>
<dbReference type="Gene3D" id="1.10.630.10">
    <property type="entry name" value="Cytochrome P450"/>
    <property type="match status" value="1"/>
</dbReference>
<keyword evidence="2" id="KW-0503">Monooxygenase</keyword>
<dbReference type="InterPro" id="IPR001128">
    <property type="entry name" value="Cyt_P450"/>
</dbReference>
<dbReference type="EMBL" id="GFAC01000844">
    <property type="protein sequence ID" value="JAT98344.1"/>
    <property type="molecule type" value="mRNA"/>
</dbReference>
<comment type="cofactor">
    <cofactor evidence="3">
        <name>heme</name>
        <dbReference type="ChEBI" id="CHEBI:30413"/>
    </cofactor>
</comment>
<dbReference type="PANTHER" id="PTHR24280:SF4">
    <property type="entry name" value="CYTOCHROME P450 20A1"/>
    <property type="match status" value="1"/>
</dbReference>
<evidence type="ECO:0000313" key="5">
    <source>
        <dbReference type="EMBL" id="JAT98344.1"/>
    </source>
</evidence>
<keyword evidence="4" id="KW-1133">Transmembrane helix</keyword>
<dbReference type="InterPro" id="IPR036396">
    <property type="entry name" value="Cyt_P450_sf"/>
</dbReference>
<keyword evidence="2" id="KW-0560">Oxidoreductase</keyword>
<evidence type="ECO:0000256" key="2">
    <source>
        <dbReference type="ARBA" id="ARBA00023033"/>
    </source>
</evidence>
<dbReference type="GO" id="GO:0004497">
    <property type="term" value="F:monooxygenase activity"/>
    <property type="evidence" value="ECO:0007669"/>
    <property type="project" value="UniProtKB-KW"/>
</dbReference>
<feature type="binding site" description="axial binding residue" evidence="3">
    <location>
        <position position="411"/>
    </location>
    <ligand>
        <name>heme</name>
        <dbReference type="ChEBI" id="CHEBI:30413"/>
    </ligand>
    <ligandPart>
        <name>Fe</name>
        <dbReference type="ChEBI" id="CHEBI:18248"/>
    </ligandPart>
</feature>
<sequence>MLDFAIFAVFFVVFLLALVIYLYPSSTKQTTIPGLGPSDAKEGNVGDIVQAGGLQSFLVSLHKEHGPIASFWIGTKLVVSIGQAELFKTQSHVFDKPADLFVLYREVMGTGSIFFANGAEARKRRRLIDDVLSGQRLDKFTMPVEKLCSEVVAHLCSTPEDEHVPVYQYMYALCMKISTRLLFGEYFFNDMEVLKFSRNFEMCIKELEEMAGGMVPDSNSPRTKKYEESIKEMRALLSKALAKCKEGGEGTLLASVLNDCSVSEEQAVDDCVTFAIKGYSLVSAMTWLLYFLATHPELQDTIADEVKRTLDKTDGLTRERISSVKSLQNAIKETLRTATIEPWAARCQDVDIEIAGHIIPKKTPVIQALGVVLNEEERWKVPHRFDASRFEGAPQDQLAFCPFGFAGKRQCPGQDLALLVMGVFLATLCPKLKLQLVPDQIVTPTSAVITRPQDEVWVTLKKRLSS</sequence>
<keyword evidence="3" id="KW-0349">Heme</keyword>
<dbReference type="InterPro" id="IPR052666">
    <property type="entry name" value="CYP450_20A1-like"/>
</dbReference>
<evidence type="ECO:0000256" key="3">
    <source>
        <dbReference type="PIRSR" id="PIRSR602401-1"/>
    </source>
</evidence>
<reference evidence="5" key="1">
    <citation type="journal article" date="2017" name="Front. Cell. Infect. Microbiol.">
        <title>The Distinct Transcriptional Response of the Midgut of Amblyomma sculptum and Amblyomma aureolatum Ticks to Rickettsia rickettsii Correlates to Their Differences in Susceptibility to Infection.</title>
        <authorList>
            <person name="Martins L.A."/>
            <person name="Galletti M.F.B.M."/>
            <person name="Ribeiro J.M."/>
            <person name="Fujita A."/>
            <person name="Costa F.B."/>
            <person name="Labruna M.B."/>
            <person name="Daffre S."/>
            <person name="Fogaca A.C."/>
        </authorList>
    </citation>
    <scope>NUCLEOTIDE SEQUENCE</scope>
</reference>
<dbReference type="GO" id="GO:0005506">
    <property type="term" value="F:iron ion binding"/>
    <property type="evidence" value="ECO:0007669"/>
    <property type="project" value="InterPro"/>
</dbReference>
<dbReference type="PANTHER" id="PTHR24280">
    <property type="entry name" value="CYTOCHROME P450 20A1"/>
    <property type="match status" value="1"/>
</dbReference>
<dbReference type="GO" id="GO:0016705">
    <property type="term" value="F:oxidoreductase activity, acting on paired donors, with incorporation or reduction of molecular oxygen"/>
    <property type="evidence" value="ECO:0007669"/>
    <property type="project" value="InterPro"/>
</dbReference>
<dbReference type="InterPro" id="IPR002401">
    <property type="entry name" value="Cyt_P450_E_grp-I"/>
</dbReference>
<accession>A0A1E1XGG3</accession>
<feature type="transmembrane region" description="Helical" evidence="4">
    <location>
        <begin position="6"/>
        <end position="23"/>
    </location>
</feature>
<keyword evidence="3" id="KW-0479">Metal-binding</keyword>
<keyword evidence="4" id="KW-0812">Transmembrane</keyword>
<dbReference type="GO" id="GO:0016020">
    <property type="term" value="C:membrane"/>
    <property type="evidence" value="ECO:0007669"/>
    <property type="project" value="TreeGrafter"/>
</dbReference>